<dbReference type="AlphaFoldDB" id="A0A9X1LDX5"/>
<accession>A0A9X1LDX5</accession>
<evidence type="ECO:0000313" key="2">
    <source>
        <dbReference type="EMBL" id="MCB4825502.1"/>
    </source>
</evidence>
<keyword evidence="3" id="KW-1185">Reference proteome</keyword>
<organism evidence="2 3">
    <name type="scientific">Roseicella aerolata</name>
    <dbReference type="NCBI Taxonomy" id="2883479"/>
    <lineage>
        <taxon>Bacteria</taxon>
        <taxon>Pseudomonadati</taxon>
        <taxon>Pseudomonadota</taxon>
        <taxon>Alphaproteobacteria</taxon>
        <taxon>Acetobacterales</taxon>
        <taxon>Roseomonadaceae</taxon>
        <taxon>Roseicella</taxon>
    </lineage>
</organism>
<reference evidence="2" key="1">
    <citation type="submission" date="2021-10" db="EMBL/GenBank/DDBJ databases">
        <title>Roseicella aerolatum sp. nov., isolated from aerosols of e-waste dismantling site.</title>
        <authorList>
            <person name="Qin T."/>
        </authorList>
    </citation>
    <scope>NUCLEOTIDE SEQUENCE</scope>
    <source>
        <strain evidence="2">GB24</strain>
    </source>
</reference>
<name>A0A9X1LDX5_9PROT</name>
<evidence type="ECO:0000313" key="3">
    <source>
        <dbReference type="Proteomes" id="UP001139311"/>
    </source>
</evidence>
<sequence>MLRRWCPVCKGVFACRVQRDGTLALVKHGFTMEVADFDPKRDSALDVQEKQQAGFCPGTGQRPWGEQEYRTWKRREQAQQ</sequence>
<proteinExistence type="predicted"/>
<evidence type="ECO:0000256" key="1">
    <source>
        <dbReference type="SAM" id="MobiDB-lite"/>
    </source>
</evidence>
<protein>
    <submittedName>
        <fullName evidence="2">Uncharacterized protein</fullName>
    </submittedName>
</protein>
<gene>
    <name evidence="2" type="ORF">LHA35_27745</name>
</gene>
<comment type="caution">
    <text evidence="2">The sequence shown here is derived from an EMBL/GenBank/DDBJ whole genome shotgun (WGS) entry which is preliminary data.</text>
</comment>
<feature type="region of interest" description="Disordered" evidence="1">
    <location>
        <begin position="56"/>
        <end position="80"/>
    </location>
</feature>
<dbReference type="EMBL" id="JAJAQI010000110">
    <property type="protein sequence ID" value="MCB4825502.1"/>
    <property type="molecule type" value="Genomic_DNA"/>
</dbReference>
<dbReference type="Proteomes" id="UP001139311">
    <property type="component" value="Unassembled WGS sequence"/>
</dbReference>
<feature type="compositionally biased region" description="Basic and acidic residues" evidence="1">
    <location>
        <begin position="65"/>
        <end position="80"/>
    </location>
</feature>
<dbReference type="RefSeq" id="WP_226614471.1">
    <property type="nucleotide sequence ID" value="NZ_JAJAQI010000110.1"/>
</dbReference>